<dbReference type="OrthoDB" id="5289274at2"/>
<dbReference type="GO" id="GO:0140098">
    <property type="term" value="F:catalytic activity, acting on RNA"/>
    <property type="evidence" value="ECO:0007669"/>
    <property type="project" value="UniProtKB-ARBA"/>
</dbReference>
<sequence length="226" mass="25549">MIHIVFENENFVVCDKESGVLTTPSRFEEDDERLCLGTALQKKLDKQIFPIHRLDFEVSGLVMYAKNSDAHRKANTWFEQKQVQKTYRALTSKQGFDHIPANVPNSRKFFEIHAGDVFEWKSRLLRGKRRAFESPQGKPSLTIATFLGESGNAHLAWDLSPVTGRSHQLRFDLSRHGFPILGDSLYGSTVFFGEKKIALRSYKIDFSSAKGAAMLGLPNVIEVSSL</sequence>
<accession>A0A150WTS7</accession>
<dbReference type="GO" id="GO:0009982">
    <property type="term" value="F:pseudouridine synthase activity"/>
    <property type="evidence" value="ECO:0007669"/>
    <property type="project" value="InterPro"/>
</dbReference>
<dbReference type="Proteomes" id="UP000075391">
    <property type="component" value="Unassembled WGS sequence"/>
</dbReference>
<dbReference type="AlphaFoldDB" id="A0A150WTS7"/>
<evidence type="ECO:0000259" key="2">
    <source>
        <dbReference type="Pfam" id="PF00849"/>
    </source>
</evidence>
<dbReference type="PANTHER" id="PTHR21600">
    <property type="entry name" value="MITOCHONDRIAL RNA PSEUDOURIDINE SYNTHASE"/>
    <property type="match status" value="1"/>
</dbReference>
<evidence type="ECO:0000256" key="1">
    <source>
        <dbReference type="ARBA" id="ARBA00010876"/>
    </source>
</evidence>
<feature type="domain" description="Pseudouridine synthase RsuA/RluA-like" evidence="2">
    <location>
        <begin position="10"/>
        <end position="171"/>
    </location>
</feature>
<protein>
    <submittedName>
        <fullName evidence="3">RNA pseudouridine synthase</fullName>
    </submittedName>
</protein>
<dbReference type="GO" id="GO:0003723">
    <property type="term" value="F:RNA binding"/>
    <property type="evidence" value="ECO:0007669"/>
    <property type="project" value="InterPro"/>
</dbReference>
<proteinExistence type="inferred from homology"/>
<dbReference type="PANTHER" id="PTHR21600:SF87">
    <property type="entry name" value="RNA PSEUDOURIDYLATE SYNTHASE DOMAIN-CONTAINING PROTEIN 1"/>
    <property type="match status" value="1"/>
</dbReference>
<dbReference type="InterPro" id="IPR050188">
    <property type="entry name" value="RluA_PseudoU_synthase"/>
</dbReference>
<organism evidence="3 4">
    <name type="scientific">Bdellovibrio bacteriovorus</name>
    <dbReference type="NCBI Taxonomy" id="959"/>
    <lineage>
        <taxon>Bacteria</taxon>
        <taxon>Pseudomonadati</taxon>
        <taxon>Bdellovibrionota</taxon>
        <taxon>Bdellovibrionia</taxon>
        <taxon>Bdellovibrionales</taxon>
        <taxon>Pseudobdellovibrionaceae</taxon>
        <taxon>Bdellovibrio</taxon>
    </lineage>
</organism>
<dbReference type="GO" id="GO:0000455">
    <property type="term" value="P:enzyme-directed rRNA pseudouridine synthesis"/>
    <property type="evidence" value="ECO:0007669"/>
    <property type="project" value="TreeGrafter"/>
</dbReference>
<comment type="similarity">
    <text evidence="1">Belongs to the pseudouridine synthase RluA family.</text>
</comment>
<comment type="caution">
    <text evidence="3">The sequence shown here is derived from an EMBL/GenBank/DDBJ whole genome shotgun (WGS) entry which is preliminary data.</text>
</comment>
<name>A0A150WTS7_BDEBC</name>
<evidence type="ECO:0000313" key="3">
    <source>
        <dbReference type="EMBL" id="KYG69980.1"/>
    </source>
</evidence>
<evidence type="ECO:0000313" key="4">
    <source>
        <dbReference type="Proteomes" id="UP000075391"/>
    </source>
</evidence>
<dbReference type="InterPro" id="IPR020103">
    <property type="entry name" value="PsdUridine_synth_cat_dom_sf"/>
</dbReference>
<dbReference type="Pfam" id="PF00849">
    <property type="entry name" value="PseudoU_synth_2"/>
    <property type="match status" value="1"/>
</dbReference>
<dbReference type="Gene3D" id="3.30.2350.10">
    <property type="entry name" value="Pseudouridine synthase"/>
    <property type="match status" value="1"/>
</dbReference>
<dbReference type="SUPFAM" id="SSF55120">
    <property type="entry name" value="Pseudouridine synthase"/>
    <property type="match status" value="1"/>
</dbReference>
<gene>
    <name evidence="3" type="ORF">AZI85_14880</name>
</gene>
<dbReference type="CDD" id="cd02869">
    <property type="entry name" value="PseudoU_synth_RluA_like"/>
    <property type="match status" value="1"/>
</dbReference>
<dbReference type="EMBL" id="LUKF01000003">
    <property type="protein sequence ID" value="KYG69980.1"/>
    <property type="molecule type" value="Genomic_DNA"/>
</dbReference>
<dbReference type="InterPro" id="IPR006145">
    <property type="entry name" value="PsdUridine_synth_RsuA/RluA"/>
</dbReference>
<reference evidence="3 4" key="1">
    <citation type="submission" date="2016-03" db="EMBL/GenBank/DDBJ databases">
        <authorList>
            <person name="Ploux O."/>
        </authorList>
    </citation>
    <scope>NUCLEOTIDE SEQUENCE [LARGE SCALE GENOMIC DNA]</scope>
    <source>
        <strain evidence="3 4">BER2</strain>
    </source>
</reference>
<dbReference type="RefSeq" id="WP_063242898.1">
    <property type="nucleotide sequence ID" value="NZ_LUKF01000003.1"/>
</dbReference>